<dbReference type="EMBL" id="KZ852099">
    <property type="protein sequence ID" value="RDH27122.1"/>
    <property type="molecule type" value="Genomic_DNA"/>
</dbReference>
<organism evidence="2 3">
    <name type="scientific">Aspergillus welwitschiae</name>
    <dbReference type="NCBI Taxonomy" id="1341132"/>
    <lineage>
        <taxon>Eukaryota</taxon>
        <taxon>Fungi</taxon>
        <taxon>Dikarya</taxon>
        <taxon>Ascomycota</taxon>
        <taxon>Pezizomycotina</taxon>
        <taxon>Eurotiomycetes</taxon>
        <taxon>Eurotiomycetidae</taxon>
        <taxon>Eurotiales</taxon>
        <taxon>Aspergillaceae</taxon>
        <taxon>Aspergillus</taxon>
        <taxon>Aspergillus subgen. Circumdati</taxon>
    </lineage>
</organism>
<gene>
    <name evidence="2" type="ORF">BDQ94DRAFT_154490</name>
</gene>
<protein>
    <submittedName>
        <fullName evidence="2">Uncharacterized protein</fullName>
    </submittedName>
</protein>
<reference evidence="2 3" key="1">
    <citation type="submission" date="2018-07" db="EMBL/GenBank/DDBJ databases">
        <title>The genomes of Aspergillus section Nigri reveals drivers in fungal speciation.</title>
        <authorList>
            <consortium name="DOE Joint Genome Institute"/>
            <person name="Vesth T.C."/>
            <person name="Nybo J."/>
            <person name="Theobald S."/>
            <person name="Brandl J."/>
            <person name="Frisvad J.C."/>
            <person name="Nielsen K.F."/>
            <person name="Lyhne E.K."/>
            <person name="Kogle M.E."/>
            <person name="Kuo A."/>
            <person name="Riley R."/>
            <person name="Clum A."/>
            <person name="Nolan M."/>
            <person name="Lipzen A."/>
            <person name="Salamov A."/>
            <person name="Henrissat B."/>
            <person name="Wiebenga A."/>
            <person name="De vries R.P."/>
            <person name="Grigoriev I.V."/>
            <person name="Mortensen U.H."/>
            <person name="Andersen M.R."/>
            <person name="Baker S.E."/>
        </authorList>
    </citation>
    <scope>NUCLEOTIDE SEQUENCE [LARGE SCALE GENOMIC DNA]</scope>
    <source>
        <strain evidence="2 3">CBS 139.54b</strain>
    </source>
</reference>
<dbReference type="AlphaFoldDB" id="A0A3F3PK87"/>
<dbReference type="RefSeq" id="XP_026620144.1">
    <property type="nucleotide sequence ID" value="XM_026768309.1"/>
</dbReference>
<evidence type="ECO:0000256" key="1">
    <source>
        <dbReference type="SAM" id="MobiDB-lite"/>
    </source>
</evidence>
<keyword evidence="3" id="KW-1185">Reference proteome</keyword>
<feature type="region of interest" description="Disordered" evidence="1">
    <location>
        <begin position="29"/>
        <end position="49"/>
    </location>
</feature>
<evidence type="ECO:0000313" key="3">
    <source>
        <dbReference type="Proteomes" id="UP000253729"/>
    </source>
</evidence>
<accession>A0A3F3PK87</accession>
<dbReference type="Proteomes" id="UP000253729">
    <property type="component" value="Unassembled WGS sequence"/>
</dbReference>
<name>A0A3F3PK87_9EURO</name>
<sequence>MICPHHYHNHNHLSTKQFERTSFKDQAIRAEKKPSQPVQRLSRSATNRTLPSFVGKYVSSTG</sequence>
<feature type="compositionally biased region" description="Polar residues" evidence="1">
    <location>
        <begin position="36"/>
        <end position="49"/>
    </location>
</feature>
<evidence type="ECO:0000313" key="2">
    <source>
        <dbReference type="EMBL" id="RDH27122.1"/>
    </source>
</evidence>
<proteinExistence type="predicted"/>
<dbReference type="GeneID" id="38136665"/>